<evidence type="ECO:0000313" key="11">
    <source>
        <dbReference type="Proteomes" id="UP000020218"/>
    </source>
</evidence>
<feature type="transmembrane region" description="Helical" evidence="9">
    <location>
        <begin position="118"/>
        <end position="142"/>
    </location>
</feature>
<dbReference type="InterPro" id="IPR007272">
    <property type="entry name" value="Sulf_transp_TsuA/YedE"/>
</dbReference>
<evidence type="ECO:0000256" key="9">
    <source>
        <dbReference type="SAM" id="Phobius"/>
    </source>
</evidence>
<dbReference type="AlphaFoldDB" id="A0A011MZ30"/>
<evidence type="ECO:0000256" key="2">
    <source>
        <dbReference type="ARBA" id="ARBA00022448"/>
    </source>
</evidence>
<evidence type="ECO:0000256" key="3">
    <source>
        <dbReference type="ARBA" id="ARBA00022475"/>
    </source>
</evidence>
<dbReference type="PANTHER" id="PTHR30574:SF1">
    <property type="entry name" value="SULPHUR TRANSPORT DOMAIN-CONTAINING PROTEIN"/>
    <property type="match status" value="1"/>
</dbReference>
<keyword evidence="3" id="KW-1003">Cell membrane</keyword>
<evidence type="ECO:0000256" key="1">
    <source>
        <dbReference type="ARBA" id="ARBA00004429"/>
    </source>
</evidence>
<evidence type="ECO:0000313" key="10">
    <source>
        <dbReference type="EMBL" id="EXI67851.1"/>
    </source>
</evidence>
<evidence type="ECO:0000256" key="6">
    <source>
        <dbReference type="ARBA" id="ARBA00022989"/>
    </source>
</evidence>
<dbReference type="Pfam" id="PF04143">
    <property type="entry name" value="Sulf_transp"/>
    <property type="match status" value="1"/>
</dbReference>
<keyword evidence="7 9" id="KW-0472">Membrane</keyword>
<dbReference type="Proteomes" id="UP000020218">
    <property type="component" value="Unassembled WGS sequence"/>
</dbReference>
<feature type="transmembrane region" description="Helical" evidence="9">
    <location>
        <begin position="309"/>
        <end position="327"/>
    </location>
</feature>
<keyword evidence="4" id="KW-0997">Cell inner membrane</keyword>
<accession>A0A011MZ30</accession>
<feature type="transmembrane region" description="Helical" evidence="9">
    <location>
        <begin position="339"/>
        <end position="361"/>
    </location>
</feature>
<comment type="subcellular location">
    <subcellularLocation>
        <location evidence="1">Cell inner membrane</location>
        <topology evidence="1">Multi-pass membrane protein</topology>
    </subcellularLocation>
</comment>
<evidence type="ECO:0000256" key="7">
    <source>
        <dbReference type="ARBA" id="ARBA00023136"/>
    </source>
</evidence>
<name>A0A011MZ30_9PROT</name>
<feature type="transmembrane region" description="Helical" evidence="9">
    <location>
        <begin position="85"/>
        <end position="106"/>
    </location>
</feature>
<protein>
    <submittedName>
        <fullName evidence="10">Inner membrane protein</fullName>
    </submittedName>
</protein>
<proteinExistence type="inferred from homology"/>
<dbReference type="PATRIC" id="fig|1454001.3.peg.1824"/>
<sequence length="367" mass="37856">MSVADPATTVIWLAFAIGLVFGAVASATRFCTMGAVADIANLGDWGRMRMWLLAIALAILGTAVLHETGRIDVDRSIYRGHNLTWLSHLAGGLCFGFGMVLASGCGARTLMRIGAGSIKAVVVFIVLALVASMSMRGVFAVFRVEVLEPVALHLPDGPGLPELVADLGLTPGPAPALCAALLGGGLLAAVLLRRPRLAAAQILGGATVGALVVAGWYVSGHLGHLAEDPETLQEAYLATNSGRMESLTFVAPQAYTLELLLLWSDRSRRVTFAIASALGVVCGSLAHALLSGSFRWEGFNDLEDTANHLVGAALMGFGGVVALGCTIGQGVSGVSTLAAGSFLSLFAIIAGARLALAYQYWRAAGSG</sequence>
<keyword evidence="6 9" id="KW-1133">Transmembrane helix</keyword>
<comment type="caution">
    <text evidence="10">The sequence shown here is derived from an EMBL/GenBank/DDBJ whole genome shotgun (WGS) entry which is preliminary data.</text>
</comment>
<reference evidence="10" key="1">
    <citation type="submission" date="2014-02" db="EMBL/GenBank/DDBJ databases">
        <title>Expanding our view of genomic diversity in Candidatus Accumulibacter clades.</title>
        <authorList>
            <person name="Skennerton C.T."/>
            <person name="Barr J.J."/>
            <person name="Slater F.R."/>
            <person name="Bond P.L."/>
            <person name="Tyson G.W."/>
        </authorList>
    </citation>
    <scope>NUCLEOTIDE SEQUENCE [LARGE SCALE GENOMIC DNA]</scope>
</reference>
<dbReference type="PANTHER" id="PTHR30574">
    <property type="entry name" value="INNER MEMBRANE PROTEIN YEDE"/>
    <property type="match status" value="1"/>
</dbReference>
<feature type="transmembrane region" description="Helical" evidence="9">
    <location>
        <begin position="12"/>
        <end position="36"/>
    </location>
</feature>
<dbReference type="EMBL" id="JFAX01000008">
    <property type="protein sequence ID" value="EXI67851.1"/>
    <property type="molecule type" value="Genomic_DNA"/>
</dbReference>
<comment type="similarity">
    <text evidence="8">Belongs to the TsuA/YedE (TC 9.B.102) family.</text>
</comment>
<feature type="transmembrane region" description="Helical" evidence="9">
    <location>
        <begin position="270"/>
        <end position="289"/>
    </location>
</feature>
<organism evidence="10 11">
    <name type="scientific">Candidatus Accumulibacter adjunctus</name>
    <dbReference type="NCBI Taxonomy" id="1454001"/>
    <lineage>
        <taxon>Bacteria</taxon>
        <taxon>Pseudomonadati</taxon>
        <taxon>Pseudomonadota</taxon>
        <taxon>Betaproteobacteria</taxon>
        <taxon>Candidatus Accumulibacter</taxon>
    </lineage>
</organism>
<feature type="transmembrane region" description="Helical" evidence="9">
    <location>
        <begin position="48"/>
        <end position="65"/>
    </location>
</feature>
<keyword evidence="5 9" id="KW-0812">Transmembrane</keyword>
<feature type="transmembrane region" description="Helical" evidence="9">
    <location>
        <begin position="174"/>
        <end position="192"/>
    </location>
</feature>
<evidence type="ECO:0000256" key="4">
    <source>
        <dbReference type="ARBA" id="ARBA00022519"/>
    </source>
</evidence>
<dbReference type="STRING" id="1454001.AW08_01792"/>
<feature type="transmembrane region" description="Helical" evidence="9">
    <location>
        <begin position="199"/>
        <end position="218"/>
    </location>
</feature>
<gene>
    <name evidence="10" type="ORF">AW08_01792</name>
</gene>
<keyword evidence="11" id="KW-1185">Reference proteome</keyword>
<keyword evidence="2" id="KW-0813">Transport</keyword>
<evidence type="ECO:0000256" key="5">
    <source>
        <dbReference type="ARBA" id="ARBA00022692"/>
    </source>
</evidence>
<dbReference type="GO" id="GO:0005886">
    <property type="term" value="C:plasma membrane"/>
    <property type="evidence" value="ECO:0007669"/>
    <property type="project" value="UniProtKB-SubCell"/>
</dbReference>
<evidence type="ECO:0000256" key="8">
    <source>
        <dbReference type="ARBA" id="ARBA00035655"/>
    </source>
</evidence>